<organism evidence="2 3">
    <name type="scientific">Herbaspirillum lusitanum</name>
    <dbReference type="NCBI Taxonomy" id="213312"/>
    <lineage>
        <taxon>Bacteria</taxon>
        <taxon>Pseudomonadati</taxon>
        <taxon>Pseudomonadota</taxon>
        <taxon>Betaproteobacteria</taxon>
        <taxon>Burkholderiales</taxon>
        <taxon>Oxalobacteraceae</taxon>
        <taxon>Herbaspirillum</taxon>
    </lineage>
</organism>
<dbReference type="PROSITE" id="PS50851">
    <property type="entry name" value="CHEW"/>
    <property type="match status" value="1"/>
</dbReference>
<keyword evidence="3" id="KW-1185">Reference proteome</keyword>
<protein>
    <submittedName>
        <fullName evidence="2">Chemotaxis protein CheW</fullName>
    </submittedName>
</protein>
<dbReference type="Pfam" id="PF01584">
    <property type="entry name" value="CheW"/>
    <property type="match status" value="1"/>
</dbReference>
<dbReference type="Gene3D" id="2.30.30.40">
    <property type="entry name" value="SH3 Domains"/>
    <property type="match status" value="1"/>
</dbReference>
<dbReference type="InterPro" id="IPR039315">
    <property type="entry name" value="CheW"/>
</dbReference>
<comment type="caution">
    <text evidence="2">The sequence shown here is derived from an EMBL/GenBank/DDBJ whole genome shotgun (WGS) entry which is preliminary data.</text>
</comment>
<accession>A0ABW9A686</accession>
<dbReference type="Gene3D" id="2.40.50.180">
    <property type="entry name" value="CheA-289, Domain 4"/>
    <property type="match status" value="1"/>
</dbReference>
<gene>
    <name evidence="2" type="ORF">PQR62_08975</name>
</gene>
<dbReference type="SUPFAM" id="SSF50341">
    <property type="entry name" value="CheW-like"/>
    <property type="match status" value="1"/>
</dbReference>
<reference evidence="2 3" key="1">
    <citation type="journal article" date="2024" name="Chem. Sci.">
        <title>Discovery of megapolipeptins by genome mining of a Burkholderiales bacteria collection.</title>
        <authorList>
            <person name="Paulo B.S."/>
            <person name="Recchia M.J.J."/>
            <person name="Lee S."/>
            <person name="Fergusson C.H."/>
            <person name="Romanowski S.B."/>
            <person name="Hernandez A."/>
            <person name="Krull N."/>
            <person name="Liu D.Y."/>
            <person name="Cavanagh H."/>
            <person name="Bos A."/>
            <person name="Gray C.A."/>
            <person name="Murphy B.T."/>
            <person name="Linington R.G."/>
            <person name="Eustaquio A.S."/>
        </authorList>
    </citation>
    <scope>NUCLEOTIDE SEQUENCE [LARGE SCALE GENOMIC DNA]</scope>
    <source>
        <strain evidence="2 3">RL21-008-BIB-A</strain>
    </source>
</reference>
<sequence length="191" mass="20729">MPSLSIGGESLFRKKRAPEVVEMRQFLTFLVGGEQFAMAIENIREIIEFGGVTEVPLMPAFLRGVINLRGSVVPVIDLAIRFGRAPTVPAKRTCVIILEFTQDEQLLLLGVMVDAVSAVQSIEANKVETRPTFGARIRADFIEGMISVNERFVVALDIQQVLSVDELASLLGMSSEDEDGGFDGGEKNGGS</sequence>
<feature type="domain" description="CheW-like" evidence="1">
    <location>
        <begin position="23"/>
        <end position="167"/>
    </location>
</feature>
<evidence type="ECO:0000259" key="1">
    <source>
        <dbReference type="PROSITE" id="PS50851"/>
    </source>
</evidence>
<dbReference type="InterPro" id="IPR002545">
    <property type="entry name" value="CheW-lke_dom"/>
</dbReference>
<name>A0ABW9A686_9BURK</name>
<dbReference type="PANTHER" id="PTHR22617">
    <property type="entry name" value="CHEMOTAXIS SENSOR HISTIDINE KINASE-RELATED"/>
    <property type="match status" value="1"/>
</dbReference>
<dbReference type="SMART" id="SM00260">
    <property type="entry name" value="CheW"/>
    <property type="match status" value="1"/>
</dbReference>
<evidence type="ECO:0000313" key="2">
    <source>
        <dbReference type="EMBL" id="MFL9924396.1"/>
    </source>
</evidence>
<dbReference type="EMBL" id="JAQQFM010000004">
    <property type="protein sequence ID" value="MFL9924396.1"/>
    <property type="molecule type" value="Genomic_DNA"/>
</dbReference>
<proteinExistence type="predicted"/>
<dbReference type="InterPro" id="IPR036061">
    <property type="entry name" value="CheW-like_dom_sf"/>
</dbReference>
<dbReference type="Proteomes" id="UP001629246">
    <property type="component" value="Unassembled WGS sequence"/>
</dbReference>
<evidence type="ECO:0000313" key="3">
    <source>
        <dbReference type="Proteomes" id="UP001629246"/>
    </source>
</evidence>
<dbReference type="PANTHER" id="PTHR22617:SF41">
    <property type="entry name" value="CHEMOTAXIS SIGNAL TRANSDUCTION SYSTEM ADAPTOR PROTEIN CHEW"/>
    <property type="match status" value="1"/>
</dbReference>
<dbReference type="RefSeq" id="WP_408157019.1">
    <property type="nucleotide sequence ID" value="NZ_JAQQFM010000004.1"/>
</dbReference>